<keyword evidence="2" id="KW-1185">Reference proteome</keyword>
<dbReference type="AlphaFoldDB" id="A0A803RBN8"/>
<organism evidence="1 2">
    <name type="scientific">Cannabis sativa</name>
    <name type="common">Hemp</name>
    <name type="synonym">Marijuana</name>
    <dbReference type="NCBI Taxonomy" id="3483"/>
    <lineage>
        <taxon>Eukaryota</taxon>
        <taxon>Viridiplantae</taxon>
        <taxon>Streptophyta</taxon>
        <taxon>Embryophyta</taxon>
        <taxon>Tracheophyta</taxon>
        <taxon>Spermatophyta</taxon>
        <taxon>Magnoliopsida</taxon>
        <taxon>eudicotyledons</taxon>
        <taxon>Gunneridae</taxon>
        <taxon>Pentapetalae</taxon>
        <taxon>rosids</taxon>
        <taxon>fabids</taxon>
        <taxon>Rosales</taxon>
        <taxon>Cannabaceae</taxon>
        <taxon>Cannabis</taxon>
    </lineage>
</organism>
<evidence type="ECO:0000313" key="1">
    <source>
        <dbReference type="EnsemblPlants" id="cds.novel_model_7481_5bd9a17a"/>
    </source>
</evidence>
<sequence length="119" mass="13561">MASSHLLSSSLHAIALHKKTISQHKTIQKQKLIYSYKNALKKNLLAKTCSLLHYSKHNKLTPLAFAASSEVSHLNVHENFSTNYDQIVGYSTELNPHRPHLTSNLHITRKNDKLENIEH</sequence>
<protein>
    <submittedName>
        <fullName evidence="1">Uncharacterized protein</fullName>
    </submittedName>
</protein>
<reference evidence="1" key="1">
    <citation type="submission" date="2021-03" db="UniProtKB">
        <authorList>
            <consortium name="EnsemblPlants"/>
        </authorList>
    </citation>
    <scope>IDENTIFICATION</scope>
</reference>
<dbReference type="EMBL" id="UZAU01000839">
    <property type="status" value="NOT_ANNOTATED_CDS"/>
    <property type="molecule type" value="Genomic_DNA"/>
</dbReference>
<evidence type="ECO:0000313" key="2">
    <source>
        <dbReference type="Proteomes" id="UP000596661"/>
    </source>
</evidence>
<accession>A0A803RBN8</accession>
<dbReference type="Gramene" id="novel_model_7481_5bd9a17a">
    <property type="protein sequence ID" value="cds.novel_model_7481_5bd9a17a"/>
    <property type="gene ID" value="novel_gene_3986_5bd9a17a"/>
</dbReference>
<dbReference type="Proteomes" id="UP000596661">
    <property type="component" value="Unassembled WGS sequence"/>
</dbReference>
<proteinExistence type="predicted"/>
<dbReference type="EnsemblPlants" id="novel_model_7481_5bd9a17a">
    <property type="protein sequence ID" value="cds.novel_model_7481_5bd9a17a"/>
    <property type="gene ID" value="novel_gene_3986_5bd9a17a"/>
</dbReference>
<name>A0A803RBN8_CANSA</name>